<dbReference type="AlphaFoldDB" id="A0AA86NKF8"/>
<evidence type="ECO:0000313" key="2">
    <source>
        <dbReference type="EMBL" id="CAL6113215.1"/>
    </source>
</evidence>
<reference evidence="1" key="1">
    <citation type="submission" date="2023-06" db="EMBL/GenBank/DDBJ databases">
        <authorList>
            <person name="Kurt Z."/>
        </authorList>
    </citation>
    <scope>NUCLEOTIDE SEQUENCE</scope>
</reference>
<evidence type="ECO:0000313" key="1">
    <source>
        <dbReference type="EMBL" id="CAI9920963.1"/>
    </source>
</evidence>
<proteinExistence type="predicted"/>
<dbReference type="EMBL" id="CAXDID020000760">
    <property type="protein sequence ID" value="CAL6113215.1"/>
    <property type="molecule type" value="Genomic_DNA"/>
</dbReference>
<dbReference type="Proteomes" id="UP001642409">
    <property type="component" value="Unassembled WGS sequence"/>
</dbReference>
<accession>A0AA86NKF8</accession>
<reference evidence="2 3" key="2">
    <citation type="submission" date="2024-07" db="EMBL/GenBank/DDBJ databases">
        <authorList>
            <person name="Akdeniz Z."/>
        </authorList>
    </citation>
    <scope>NUCLEOTIDE SEQUENCE [LARGE SCALE GENOMIC DNA]</scope>
</reference>
<sequence length="235" mass="27356">MIRNDFSFKVYAGFKSTLLSIQHRKFTESHRSHAEPENFTKIIIHFSLESKSARKFGALLPAQQNRQHWLKWFQIQAIAEKLSFMLCILRVLMLNSKLPNVGKIHPEYPVNRISGQDHFFRFKLPFVLQSFISGVDEYVQILRLAIQLQQMCNYDSLHCVQNKIIIIVVQKVVLCCGGVQIENIRGAEAIRWGKVKQVRNVPEGENNDLRRQRCAKSTFLGQHRIQVSQRRINAK</sequence>
<comment type="caution">
    <text evidence="1">The sequence shown here is derived from an EMBL/GenBank/DDBJ whole genome shotgun (WGS) entry which is preliminary data.</text>
</comment>
<evidence type="ECO:0000313" key="3">
    <source>
        <dbReference type="Proteomes" id="UP001642409"/>
    </source>
</evidence>
<keyword evidence="3" id="KW-1185">Reference proteome</keyword>
<gene>
    <name evidence="2" type="ORF">HINF_LOCUS77401</name>
    <name evidence="1" type="ORF">HINF_LOCUS8608</name>
</gene>
<organism evidence="1">
    <name type="scientific">Hexamita inflata</name>
    <dbReference type="NCBI Taxonomy" id="28002"/>
    <lineage>
        <taxon>Eukaryota</taxon>
        <taxon>Metamonada</taxon>
        <taxon>Diplomonadida</taxon>
        <taxon>Hexamitidae</taxon>
        <taxon>Hexamitinae</taxon>
        <taxon>Hexamita</taxon>
    </lineage>
</organism>
<dbReference type="EMBL" id="CATOUU010000206">
    <property type="protein sequence ID" value="CAI9920963.1"/>
    <property type="molecule type" value="Genomic_DNA"/>
</dbReference>
<name>A0AA86NKF8_9EUKA</name>
<protein>
    <submittedName>
        <fullName evidence="2">Hypothetical_protein</fullName>
    </submittedName>
</protein>